<evidence type="ECO:0000256" key="8">
    <source>
        <dbReference type="SAM" id="MobiDB-lite"/>
    </source>
</evidence>
<feature type="region of interest" description="Disordered" evidence="8">
    <location>
        <begin position="570"/>
        <end position="593"/>
    </location>
</feature>
<evidence type="ECO:0000256" key="7">
    <source>
        <dbReference type="ARBA" id="ARBA00023136"/>
    </source>
</evidence>
<evidence type="ECO:0000256" key="1">
    <source>
        <dbReference type="ARBA" id="ARBA00004651"/>
    </source>
</evidence>
<evidence type="ECO:0000259" key="10">
    <source>
        <dbReference type="PROSITE" id="PS50850"/>
    </source>
</evidence>
<keyword evidence="3" id="KW-0813">Transport</keyword>
<proteinExistence type="inferred from homology"/>
<dbReference type="InterPro" id="IPR004638">
    <property type="entry name" value="EmrB-like"/>
</dbReference>
<dbReference type="PROSITE" id="PS50850">
    <property type="entry name" value="MFS"/>
    <property type="match status" value="1"/>
</dbReference>
<feature type="compositionally biased region" description="Basic and acidic residues" evidence="8">
    <location>
        <begin position="43"/>
        <end position="57"/>
    </location>
</feature>
<feature type="transmembrane region" description="Helical" evidence="9">
    <location>
        <begin position="292"/>
        <end position="311"/>
    </location>
</feature>
<keyword evidence="5 9" id="KW-0812">Transmembrane</keyword>
<organism evidence="11 12">
    <name type="scientific">Gottfriedia luciferensis</name>
    <dbReference type="NCBI Taxonomy" id="178774"/>
    <lineage>
        <taxon>Bacteria</taxon>
        <taxon>Bacillati</taxon>
        <taxon>Bacillota</taxon>
        <taxon>Bacilli</taxon>
        <taxon>Bacillales</taxon>
        <taxon>Bacillaceae</taxon>
        <taxon>Gottfriedia</taxon>
    </lineage>
</organism>
<dbReference type="InterPro" id="IPR011701">
    <property type="entry name" value="MFS"/>
</dbReference>
<feature type="transmembrane region" description="Helical" evidence="9">
    <location>
        <begin position="260"/>
        <end position="280"/>
    </location>
</feature>
<evidence type="ECO:0000256" key="6">
    <source>
        <dbReference type="ARBA" id="ARBA00022989"/>
    </source>
</evidence>
<dbReference type="Pfam" id="PF07690">
    <property type="entry name" value="MFS_1"/>
    <property type="match status" value="1"/>
</dbReference>
<accession>A0ABX2ZQU0</accession>
<dbReference type="PANTHER" id="PTHR42718:SF9">
    <property type="entry name" value="MAJOR FACILITATOR SUPERFAMILY MULTIDRUG TRANSPORTER MFSC"/>
    <property type="match status" value="1"/>
</dbReference>
<evidence type="ECO:0000256" key="3">
    <source>
        <dbReference type="ARBA" id="ARBA00022448"/>
    </source>
</evidence>
<comment type="subcellular location">
    <subcellularLocation>
        <location evidence="1">Cell membrane</location>
        <topology evidence="1">Multi-pass membrane protein</topology>
    </subcellularLocation>
</comment>
<feature type="transmembrane region" description="Helical" evidence="9">
    <location>
        <begin position="6"/>
        <end position="25"/>
    </location>
</feature>
<feature type="region of interest" description="Disordered" evidence="8">
    <location>
        <begin position="43"/>
        <end position="65"/>
    </location>
</feature>
<feature type="transmembrane region" description="Helical" evidence="9">
    <location>
        <begin position="391"/>
        <end position="410"/>
    </location>
</feature>
<feature type="domain" description="Major facilitator superfamily (MFS) profile" evidence="10">
    <location>
        <begin position="75"/>
        <end position="569"/>
    </location>
</feature>
<feature type="transmembrane region" description="Helical" evidence="9">
    <location>
        <begin position="546"/>
        <end position="566"/>
    </location>
</feature>
<dbReference type="InterPro" id="IPR020846">
    <property type="entry name" value="MFS_dom"/>
</dbReference>
<feature type="transmembrane region" description="Helical" evidence="9">
    <location>
        <begin position="75"/>
        <end position="93"/>
    </location>
</feature>
<protein>
    <submittedName>
        <fullName evidence="11">MFS transporter</fullName>
    </submittedName>
</protein>
<evidence type="ECO:0000313" key="11">
    <source>
        <dbReference type="EMBL" id="ODG91948.1"/>
    </source>
</evidence>
<dbReference type="Gene3D" id="1.20.1250.20">
    <property type="entry name" value="MFS general substrate transporter like domains"/>
    <property type="match status" value="1"/>
</dbReference>
<dbReference type="SUPFAM" id="SSF103473">
    <property type="entry name" value="MFS general substrate transporter"/>
    <property type="match status" value="1"/>
</dbReference>
<evidence type="ECO:0000256" key="9">
    <source>
        <dbReference type="SAM" id="Phobius"/>
    </source>
</evidence>
<feature type="transmembrane region" description="Helical" evidence="9">
    <location>
        <begin position="113"/>
        <end position="134"/>
    </location>
</feature>
<feature type="transmembrane region" description="Helical" evidence="9">
    <location>
        <begin position="229"/>
        <end position="248"/>
    </location>
</feature>
<evidence type="ECO:0000313" key="12">
    <source>
        <dbReference type="Proteomes" id="UP000094580"/>
    </source>
</evidence>
<feature type="transmembrane region" description="Helical" evidence="9">
    <location>
        <begin position="141"/>
        <end position="164"/>
    </location>
</feature>
<dbReference type="NCBIfam" id="TIGR00711">
    <property type="entry name" value="efflux_EmrB"/>
    <property type="match status" value="1"/>
</dbReference>
<dbReference type="PRINTS" id="PR01036">
    <property type="entry name" value="TCRTETB"/>
</dbReference>
<evidence type="ECO:0000256" key="5">
    <source>
        <dbReference type="ARBA" id="ARBA00022692"/>
    </source>
</evidence>
<feature type="transmembrane region" description="Helical" evidence="9">
    <location>
        <begin position="465"/>
        <end position="483"/>
    </location>
</feature>
<reference evidence="11 12" key="1">
    <citation type="submission" date="2016-07" db="EMBL/GenBank/DDBJ databases">
        <authorList>
            <person name="Townsley L."/>
            <person name="Shank E.A."/>
        </authorList>
    </citation>
    <scope>NUCLEOTIDE SEQUENCE [LARGE SCALE GENOMIC DNA]</scope>
    <source>
        <strain evidence="11 12">CH01</strain>
    </source>
</reference>
<comment type="similarity">
    <text evidence="2">Belongs to the major facilitator superfamily. EmrB family.</text>
</comment>
<dbReference type="Proteomes" id="UP000094580">
    <property type="component" value="Unassembled WGS sequence"/>
</dbReference>
<keyword evidence="6 9" id="KW-1133">Transmembrane helix</keyword>
<feature type="transmembrane region" description="Helical" evidence="9">
    <location>
        <begin position="198"/>
        <end position="217"/>
    </location>
</feature>
<feature type="transmembrane region" description="Helical" evidence="9">
    <location>
        <begin position="422"/>
        <end position="444"/>
    </location>
</feature>
<evidence type="ECO:0000256" key="2">
    <source>
        <dbReference type="ARBA" id="ARBA00008537"/>
    </source>
</evidence>
<feature type="transmembrane region" description="Helical" evidence="9">
    <location>
        <begin position="170"/>
        <end position="191"/>
    </location>
</feature>
<comment type="caution">
    <text evidence="11">The sequence shown here is derived from an EMBL/GenBank/DDBJ whole genome shotgun (WGS) entry which is preliminary data.</text>
</comment>
<feature type="transmembrane region" description="Helical" evidence="9">
    <location>
        <begin position="332"/>
        <end position="353"/>
    </location>
</feature>
<feature type="compositionally biased region" description="Low complexity" evidence="8">
    <location>
        <begin position="582"/>
        <end position="593"/>
    </location>
</feature>
<dbReference type="CDD" id="cd17503">
    <property type="entry name" value="MFS_LmrB_MDR_like"/>
    <property type="match status" value="1"/>
</dbReference>
<keyword evidence="4" id="KW-1003">Cell membrane</keyword>
<sequence>MSTGMIIAYGGFCLIVFFIINRIVLRNKENDLKIDKREEMVQSEEPNKIEKTEEIQKKSIPSESSEKQSFSMGKVLTVLLLGMFVSILNQTLINVALPKLMADFNVTTSTAQWLSTGFMLVNGILIPVSAYLVDTFTYRKLFIFSMIAFTIGSIICALSGNFPIMMAGRVVQAVGAGILMPLGMNIFMTIFPPEKRGAAMGLMGIAMILAPAIGPTITGYVVQDYSWHFLFYGMAVLGVISIILSNAWFHISRKRSFPTLDIWGVISSSLGFGSLLYGFSEAGNKGWGSTEVVLSLVIACISLGLFVWRELTAKQPLINLKVFKSFSFTYTLLINLIVTTALYGGMILLPLYLQNIRGFTPIRAGLLLLPGSLIMGALGPLTGKLFDKYGIRPLAIFGLLIMTFTTYEFTKLSIDTPYLKIMFFYTLRSFGMSFIMMPIMTAGLNKLPLKMISHGTATQNTLRQVAGSVGTAVLVTIMTTQTTNHMADFSNEVTSTNSFIMDWVHQTGAQLAGAAGVTPSQGGALAVTTLYSQASKLASINGINDAFIFATVLSGIALVLSFFMGSKKSRKIAQPKSKSKNQNKQQSSETIAS</sequence>
<feature type="transmembrane region" description="Helical" evidence="9">
    <location>
        <begin position="359"/>
        <end position="379"/>
    </location>
</feature>
<evidence type="ECO:0000256" key="4">
    <source>
        <dbReference type="ARBA" id="ARBA00022475"/>
    </source>
</evidence>
<dbReference type="EMBL" id="MDKC01000013">
    <property type="protein sequence ID" value="ODG91948.1"/>
    <property type="molecule type" value="Genomic_DNA"/>
</dbReference>
<dbReference type="PANTHER" id="PTHR42718">
    <property type="entry name" value="MAJOR FACILITATOR SUPERFAMILY MULTIDRUG TRANSPORTER MFSC"/>
    <property type="match status" value="1"/>
</dbReference>
<feature type="compositionally biased region" description="Basic residues" evidence="8">
    <location>
        <begin position="570"/>
        <end position="581"/>
    </location>
</feature>
<dbReference type="Gene3D" id="1.20.1720.10">
    <property type="entry name" value="Multidrug resistance protein D"/>
    <property type="match status" value="1"/>
</dbReference>
<gene>
    <name evidence="11" type="ORF">BED47_05570</name>
</gene>
<name>A0ABX2ZQU0_9BACI</name>
<dbReference type="InterPro" id="IPR036259">
    <property type="entry name" value="MFS_trans_sf"/>
</dbReference>
<keyword evidence="7 9" id="KW-0472">Membrane</keyword>
<keyword evidence="12" id="KW-1185">Reference proteome</keyword>